<gene>
    <name evidence="2" type="ORF">Spb1_13660</name>
</gene>
<sequence>MKLIGQFAPSTRSEVMLGWIGLAVVGVFLLAWVAIAIGCIMVGIGTIFRGERALIVCFPAGLAVVLLPALLFYLDRRWYPRISQFVLDDSMLTYTLARESVATSRIIDDVRWVEHRMHRGYTRGYLVKFSDGSGIFVCRSLSNSHELAIALRNVVKHSSTSLA</sequence>
<feature type="transmembrane region" description="Helical" evidence="1">
    <location>
        <begin position="53"/>
        <end position="74"/>
    </location>
</feature>
<evidence type="ECO:0000313" key="3">
    <source>
        <dbReference type="Proteomes" id="UP000315349"/>
    </source>
</evidence>
<feature type="transmembrane region" description="Helical" evidence="1">
    <location>
        <begin position="20"/>
        <end position="47"/>
    </location>
</feature>
<evidence type="ECO:0000313" key="2">
    <source>
        <dbReference type="EMBL" id="QDV29460.1"/>
    </source>
</evidence>
<dbReference type="KEGG" id="peh:Spb1_13660"/>
<dbReference type="EMBL" id="CP036299">
    <property type="protein sequence ID" value="QDV29460.1"/>
    <property type="molecule type" value="Genomic_DNA"/>
</dbReference>
<dbReference type="Proteomes" id="UP000315349">
    <property type="component" value="Chromosome"/>
</dbReference>
<accession>A0A518GLF4</accession>
<keyword evidence="1" id="KW-0812">Transmembrane</keyword>
<dbReference type="RefSeq" id="WP_145297337.1">
    <property type="nucleotide sequence ID" value="NZ_CP036299.1"/>
</dbReference>
<dbReference type="AlphaFoldDB" id="A0A518GLF4"/>
<proteinExistence type="predicted"/>
<organism evidence="2 3">
    <name type="scientific">Planctopirus ephydatiae</name>
    <dbReference type="NCBI Taxonomy" id="2528019"/>
    <lineage>
        <taxon>Bacteria</taxon>
        <taxon>Pseudomonadati</taxon>
        <taxon>Planctomycetota</taxon>
        <taxon>Planctomycetia</taxon>
        <taxon>Planctomycetales</taxon>
        <taxon>Planctomycetaceae</taxon>
        <taxon>Planctopirus</taxon>
    </lineage>
</organism>
<evidence type="ECO:0000256" key="1">
    <source>
        <dbReference type="SAM" id="Phobius"/>
    </source>
</evidence>
<name>A0A518GLF4_9PLAN</name>
<keyword evidence="1" id="KW-1133">Transmembrane helix</keyword>
<reference evidence="2 3" key="1">
    <citation type="submission" date="2019-02" db="EMBL/GenBank/DDBJ databases">
        <title>Deep-cultivation of Planctomycetes and their phenomic and genomic characterization uncovers novel biology.</title>
        <authorList>
            <person name="Wiegand S."/>
            <person name="Jogler M."/>
            <person name="Boedeker C."/>
            <person name="Pinto D."/>
            <person name="Vollmers J."/>
            <person name="Rivas-Marin E."/>
            <person name="Kohn T."/>
            <person name="Peeters S.H."/>
            <person name="Heuer A."/>
            <person name="Rast P."/>
            <person name="Oberbeckmann S."/>
            <person name="Bunk B."/>
            <person name="Jeske O."/>
            <person name="Meyerdierks A."/>
            <person name="Storesund J.E."/>
            <person name="Kallscheuer N."/>
            <person name="Luecker S."/>
            <person name="Lage O.M."/>
            <person name="Pohl T."/>
            <person name="Merkel B.J."/>
            <person name="Hornburger P."/>
            <person name="Mueller R.-W."/>
            <person name="Bruemmer F."/>
            <person name="Labrenz M."/>
            <person name="Spormann A.M."/>
            <person name="Op den Camp H."/>
            <person name="Overmann J."/>
            <person name="Amann R."/>
            <person name="Jetten M.S.M."/>
            <person name="Mascher T."/>
            <person name="Medema M.H."/>
            <person name="Devos D.P."/>
            <person name="Kaster A.-K."/>
            <person name="Ovreas L."/>
            <person name="Rohde M."/>
            <person name="Galperin M.Y."/>
            <person name="Jogler C."/>
        </authorList>
    </citation>
    <scope>NUCLEOTIDE SEQUENCE [LARGE SCALE GENOMIC DNA]</scope>
    <source>
        <strain evidence="2 3">Spb1</strain>
    </source>
</reference>
<protein>
    <submittedName>
        <fullName evidence="2">Uncharacterized protein</fullName>
    </submittedName>
</protein>
<keyword evidence="1" id="KW-0472">Membrane</keyword>
<keyword evidence="3" id="KW-1185">Reference proteome</keyword>